<organism evidence="5 6">
    <name type="scientific">Pseudomethylobacillus aquaticus</name>
    <dbReference type="NCBI Taxonomy" id="2676064"/>
    <lineage>
        <taxon>Bacteria</taxon>
        <taxon>Pseudomonadati</taxon>
        <taxon>Pseudomonadota</taxon>
        <taxon>Betaproteobacteria</taxon>
        <taxon>Nitrosomonadales</taxon>
        <taxon>Methylophilaceae</taxon>
        <taxon>Pseudomethylobacillus</taxon>
    </lineage>
</organism>
<keyword evidence="3" id="KW-0732">Signal</keyword>
<comment type="caution">
    <text evidence="5">The sequence shown here is derived from an EMBL/GenBank/DDBJ whole genome shotgun (WGS) entry which is preliminary data.</text>
</comment>
<feature type="chain" id="PRO_5017993061" evidence="3">
    <location>
        <begin position="32"/>
        <end position="417"/>
    </location>
</feature>
<dbReference type="Gene3D" id="2.70.70.10">
    <property type="entry name" value="Glucose Permease (Domain IIA)"/>
    <property type="match status" value="1"/>
</dbReference>
<feature type="region of interest" description="Disordered" evidence="2">
    <location>
        <begin position="247"/>
        <end position="285"/>
    </location>
</feature>
<dbReference type="Pfam" id="PF01551">
    <property type="entry name" value="Peptidase_M23"/>
    <property type="match status" value="1"/>
</dbReference>
<dbReference type="Proteomes" id="UP000275137">
    <property type="component" value="Unassembled WGS sequence"/>
</dbReference>
<dbReference type="InterPro" id="IPR050570">
    <property type="entry name" value="Cell_wall_metabolism_enzyme"/>
</dbReference>
<feature type="coiled-coil region" evidence="1">
    <location>
        <begin position="35"/>
        <end position="90"/>
    </location>
</feature>
<accession>A0A3N0V399</accession>
<feature type="signal peptide" evidence="3">
    <location>
        <begin position="1"/>
        <end position="31"/>
    </location>
</feature>
<dbReference type="PANTHER" id="PTHR21666:SF270">
    <property type="entry name" value="MUREIN HYDROLASE ACTIVATOR ENVC"/>
    <property type="match status" value="1"/>
</dbReference>
<reference evidence="5 6" key="1">
    <citation type="submission" date="2018-10" db="EMBL/GenBank/DDBJ databases">
        <authorList>
            <person name="Chen W.-M."/>
        </authorList>
    </citation>
    <scope>NUCLEOTIDE SEQUENCE [LARGE SCALE GENOMIC DNA]</scope>
    <source>
        <strain evidence="5 6">H-5</strain>
    </source>
</reference>
<gene>
    <name evidence="5" type="ORF">ED236_05905</name>
</gene>
<dbReference type="Gene3D" id="6.10.250.3150">
    <property type="match status" value="1"/>
</dbReference>
<dbReference type="RefSeq" id="WP_123237004.1">
    <property type="nucleotide sequence ID" value="NZ_RJVP01000002.1"/>
</dbReference>
<sequence length="417" mass="45957">MRLDRHAPSPLRAALLPALLLAAILCSEAQADPKTERPKQELSELQARIAALREELDESKEAHKDASDALKESEQAISLANRKLYEIQQNSQQQRAMLGKLKLDRSSVEKQVQRQQRLLGLQLYRQYVQGQPNHAQILLQQQDISVIARDLHYASLAARARADLISAMRNNLDTLDQLNAEAAAAAAEIAALQEAKERERQALQQQKRERSKVLASIAGQMQAQRGEIDKLKRDQSRLTKLIEKLARAAAPKPAKRQSQNTSTGGTKPTTIARNEALPSSRYDGSQFSSLRGKLNLPVRGEVSNRFGAARADSGVSWKGIFIRSAEGSEVKAVAKGQVVFADWLRGFGNLLIVDHGDGYMSLYGNNQSLLRQVGDEVKGGDTVAAVGNSGGNESNGLYYELRHRSQPLDPMSWSSVR</sequence>
<feature type="compositionally biased region" description="Polar residues" evidence="2">
    <location>
        <begin position="257"/>
        <end position="272"/>
    </location>
</feature>
<evidence type="ECO:0000313" key="6">
    <source>
        <dbReference type="Proteomes" id="UP000275137"/>
    </source>
</evidence>
<dbReference type="SUPFAM" id="SSF51261">
    <property type="entry name" value="Duplicated hybrid motif"/>
    <property type="match status" value="1"/>
</dbReference>
<dbReference type="InterPro" id="IPR011055">
    <property type="entry name" value="Dup_hybrid_motif"/>
</dbReference>
<dbReference type="AlphaFoldDB" id="A0A3N0V399"/>
<dbReference type="GO" id="GO:0004222">
    <property type="term" value="F:metalloendopeptidase activity"/>
    <property type="evidence" value="ECO:0007669"/>
    <property type="project" value="TreeGrafter"/>
</dbReference>
<dbReference type="EMBL" id="RJVP01000002">
    <property type="protein sequence ID" value="ROH87203.1"/>
    <property type="molecule type" value="Genomic_DNA"/>
</dbReference>
<evidence type="ECO:0000256" key="2">
    <source>
        <dbReference type="SAM" id="MobiDB-lite"/>
    </source>
</evidence>
<evidence type="ECO:0000256" key="3">
    <source>
        <dbReference type="SAM" id="SignalP"/>
    </source>
</evidence>
<keyword evidence="1" id="KW-0175">Coiled coil</keyword>
<dbReference type="CDD" id="cd12797">
    <property type="entry name" value="M23_peptidase"/>
    <property type="match status" value="1"/>
</dbReference>
<protein>
    <submittedName>
        <fullName evidence="5">Peptidase M23</fullName>
    </submittedName>
</protein>
<dbReference type="InterPro" id="IPR016047">
    <property type="entry name" value="M23ase_b-sheet_dom"/>
</dbReference>
<evidence type="ECO:0000313" key="5">
    <source>
        <dbReference type="EMBL" id="ROH87203.1"/>
    </source>
</evidence>
<keyword evidence="6" id="KW-1185">Reference proteome</keyword>
<proteinExistence type="predicted"/>
<evidence type="ECO:0000256" key="1">
    <source>
        <dbReference type="SAM" id="Coils"/>
    </source>
</evidence>
<dbReference type="FunFam" id="2.70.70.10:FF:000003">
    <property type="entry name" value="Murein hydrolase activator EnvC"/>
    <property type="match status" value="1"/>
</dbReference>
<feature type="domain" description="M23ase beta-sheet core" evidence="4">
    <location>
        <begin position="317"/>
        <end position="410"/>
    </location>
</feature>
<name>A0A3N0V399_9PROT</name>
<evidence type="ECO:0000259" key="4">
    <source>
        <dbReference type="Pfam" id="PF01551"/>
    </source>
</evidence>
<dbReference type="PANTHER" id="PTHR21666">
    <property type="entry name" value="PEPTIDASE-RELATED"/>
    <property type="match status" value="1"/>
</dbReference>